<dbReference type="AlphaFoldDB" id="A0A0G1WYZ5"/>
<evidence type="ECO:0000256" key="5">
    <source>
        <dbReference type="ARBA" id="ARBA00023136"/>
    </source>
</evidence>
<dbReference type="InterPro" id="IPR020546">
    <property type="entry name" value="ATP_synth_F1_dsu/esu_N"/>
</dbReference>
<dbReference type="HAMAP" id="MF_00530">
    <property type="entry name" value="ATP_synth_epsil_bac"/>
    <property type="match status" value="1"/>
</dbReference>
<dbReference type="Gene3D" id="2.60.15.10">
    <property type="entry name" value="F0F1 ATP synthase delta/epsilon subunit, N-terminal"/>
    <property type="match status" value="1"/>
</dbReference>
<evidence type="ECO:0000313" key="12">
    <source>
        <dbReference type="Proteomes" id="UP000034739"/>
    </source>
</evidence>
<sequence length="138" mass="15182">MVKFLLEIITPQRRVFSEEVDSVNVPTPRGTVGVLAHHTSLFSSLVEGEIKIASSGKDYFLAIGGGFMEVGKGQVSILVSRAFHADELNEAEIKRARDAAAEAIKTGVKGQERAAAQAILRRSLLEERVFKKRKYRPS</sequence>
<evidence type="ECO:0000256" key="7">
    <source>
        <dbReference type="ARBA" id="ARBA00023310"/>
    </source>
</evidence>
<keyword evidence="8" id="KW-1003">Cell membrane</keyword>
<dbReference type="CDD" id="cd12152">
    <property type="entry name" value="F1-ATPase_delta"/>
    <property type="match status" value="1"/>
</dbReference>
<evidence type="ECO:0000256" key="8">
    <source>
        <dbReference type="HAMAP-Rule" id="MF_00530"/>
    </source>
</evidence>
<dbReference type="GO" id="GO:0045259">
    <property type="term" value="C:proton-transporting ATP synthase complex"/>
    <property type="evidence" value="ECO:0007669"/>
    <property type="project" value="UniProtKB-KW"/>
</dbReference>
<evidence type="ECO:0000256" key="2">
    <source>
        <dbReference type="ARBA" id="ARBA00005712"/>
    </source>
</evidence>
<dbReference type="Proteomes" id="UP000034739">
    <property type="component" value="Unassembled WGS sequence"/>
</dbReference>
<dbReference type="InterPro" id="IPR001469">
    <property type="entry name" value="ATP_synth_F1_dsu/esu"/>
</dbReference>
<dbReference type="GO" id="GO:0046933">
    <property type="term" value="F:proton-transporting ATP synthase activity, rotational mechanism"/>
    <property type="evidence" value="ECO:0007669"/>
    <property type="project" value="UniProtKB-UniRule"/>
</dbReference>
<evidence type="ECO:0000313" key="11">
    <source>
        <dbReference type="EMBL" id="KKU87450.1"/>
    </source>
</evidence>
<keyword evidence="8" id="KW-0375">Hydrogen ion transport</keyword>
<dbReference type="NCBIfam" id="TIGR01216">
    <property type="entry name" value="ATP_synt_epsi"/>
    <property type="match status" value="1"/>
</dbReference>
<organism evidence="11 12">
    <name type="scientific">Candidatus Gottesmanbacteria bacterium GW2011_GWA2_47_9</name>
    <dbReference type="NCBI Taxonomy" id="1618445"/>
    <lineage>
        <taxon>Bacteria</taxon>
        <taxon>Candidatus Gottesmaniibacteriota</taxon>
    </lineage>
</organism>
<evidence type="ECO:0000256" key="3">
    <source>
        <dbReference type="ARBA" id="ARBA00022448"/>
    </source>
</evidence>
<evidence type="ECO:0000256" key="9">
    <source>
        <dbReference type="RuleBase" id="RU003656"/>
    </source>
</evidence>
<comment type="subcellular location">
    <subcellularLocation>
        <location evidence="8">Cell membrane</location>
        <topology evidence="8">Peripheral membrane protein</topology>
    </subcellularLocation>
    <subcellularLocation>
        <location evidence="1">Endomembrane system</location>
        <topology evidence="1">Peripheral membrane protein</topology>
    </subcellularLocation>
</comment>
<gene>
    <name evidence="8" type="primary">atpC</name>
    <name evidence="11" type="ORF">UY16_C0027G0010</name>
</gene>
<comment type="subunit">
    <text evidence="8 9">F-type ATPases have 2 components, CF(1) - the catalytic core - and CF(0) - the membrane proton channel. CF(1) has five subunits: alpha(3), beta(3), gamma(1), delta(1), epsilon(1). CF(0) has three main subunits: a, b and c.</text>
</comment>
<keyword evidence="7 8" id="KW-0066">ATP synthesis</keyword>
<protein>
    <recommendedName>
        <fullName evidence="8">ATP synthase epsilon chain</fullName>
    </recommendedName>
    <alternativeName>
        <fullName evidence="8">ATP synthase F1 sector epsilon subunit</fullName>
    </alternativeName>
    <alternativeName>
        <fullName evidence="8">F-ATPase epsilon subunit</fullName>
    </alternativeName>
</protein>
<dbReference type="Pfam" id="PF02823">
    <property type="entry name" value="ATP-synt_DE_N"/>
    <property type="match status" value="1"/>
</dbReference>
<evidence type="ECO:0000256" key="1">
    <source>
        <dbReference type="ARBA" id="ARBA00004184"/>
    </source>
</evidence>
<dbReference type="GO" id="GO:0005524">
    <property type="term" value="F:ATP binding"/>
    <property type="evidence" value="ECO:0007669"/>
    <property type="project" value="UniProtKB-UniRule"/>
</dbReference>
<comment type="caution">
    <text evidence="11">The sequence shown here is derived from an EMBL/GenBank/DDBJ whole genome shotgun (WGS) entry which is preliminary data.</text>
</comment>
<evidence type="ECO:0000256" key="6">
    <source>
        <dbReference type="ARBA" id="ARBA00023196"/>
    </source>
</evidence>
<evidence type="ECO:0000259" key="10">
    <source>
        <dbReference type="Pfam" id="PF02823"/>
    </source>
</evidence>
<comment type="function">
    <text evidence="8">Produces ATP from ADP in the presence of a proton gradient across the membrane.</text>
</comment>
<accession>A0A0G1WYZ5</accession>
<evidence type="ECO:0000256" key="4">
    <source>
        <dbReference type="ARBA" id="ARBA00023065"/>
    </source>
</evidence>
<comment type="similarity">
    <text evidence="2 8 9">Belongs to the ATPase epsilon chain family.</text>
</comment>
<keyword evidence="5 8" id="KW-0472">Membrane</keyword>
<keyword evidence="4 8" id="KW-0406">Ion transport</keyword>
<keyword evidence="6 8" id="KW-0139">CF(1)</keyword>
<dbReference type="GO" id="GO:0005886">
    <property type="term" value="C:plasma membrane"/>
    <property type="evidence" value="ECO:0007669"/>
    <property type="project" value="UniProtKB-SubCell"/>
</dbReference>
<proteinExistence type="inferred from homology"/>
<feature type="domain" description="ATP synthase F1 complex delta/epsilon subunit N-terminal" evidence="10">
    <location>
        <begin position="6"/>
        <end position="82"/>
    </location>
</feature>
<dbReference type="EMBL" id="LCOY01000027">
    <property type="protein sequence ID" value="KKU87450.1"/>
    <property type="molecule type" value="Genomic_DNA"/>
</dbReference>
<dbReference type="SUPFAM" id="SSF51344">
    <property type="entry name" value="Epsilon subunit of F1F0-ATP synthase N-terminal domain"/>
    <property type="match status" value="1"/>
</dbReference>
<dbReference type="GO" id="GO:0012505">
    <property type="term" value="C:endomembrane system"/>
    <property type="evidence" value="ECO:0007669"/>
    <property type="project" value="UniProtKB-SubCell"/>
</dbReference>
<dbReference type="InterPro" id="IPR036771">
    <property type="entry name" value="ATPsynth_dsu/esu_N"/>
</dbReference>
<keyword evidence="3 8" id="KW-0813">Transport</keyword>
<dbReference type="PANTHER" id="PTHR13822">
    <property type="entry name" value="ATP SYNTHASE DELTA/EPSILON CHAIN"/>
    <property type="match status" value="1"/>
</dbReference>
<name>A0A0G1WYZ5_9BACT</name>
<reference evidence="11 12" key="1">
    <citation type="journal article" date="2015" name="Nature">
        <title>rRNA introns, odd ribosomes, and small enigmatic genomes across a large radiation of phyla.</title>
        <authorList>
            <person name="Brown C.T."/>
            <person name="Hug L.A."/>
            <person name="Thomas B.C."/>
            <person name="Sharon I."/>
            <person name="Castelle C.J."/>
            <person name="Singh A."/>
            <person name="Wilkins M.J."/>
            <person name="Williams K.H."/>
            <person name="Banfield J.F."/>
        </authorList>
    </citation>
    <scope>NUCLEOTIDE SEQUENCE [LARGE SCALE GENOMIC DNA]</scope>
</reference>
<dbReference type="PANTHER" id="PTHR13822:SF10">
    <property type="entry name" value="ATP SYNTHASE EPSILON CHAIN, CHLOROPLASTIC"/>
    <property type="match status" value="1"/>
</dbReference>